<protein>
    <submittedName>
        <fullName evidence="3">Uncharacterized protein</fullName>
    </submittedName>
</protein>
<feature type="region of interest" description="Disordered" evidence="1">
    <location>
        <begin position="439"/>
        <end position="461"/>
    </location>
</feature>
<feature type="transmembrane region" description="Helical" evidence="2">
    <location>
        <begin position="293"/>
        <end position="320"/>
    </location>
</feature>
<feature type="compositionally biased region" description="Polar residues" evidence="1">
    <location>
        <begin position="441"/>
        <end position="453"/>
    </location>
</feature>
<feature type="transmembrane region" description="Helical" evidence="2">
    <location>
        <begin position="244"/>
        <end position="273"/>
    </location>
</feature>
<evidence type="ECO:0000313" key="3">
    <source>
        <dbReference type="EMBL" id="QPZ38400.1"/>
    </source>
</evidence>
<feature type="transmembrane region" description="Helical" evidence="2">
    <location>
        <begin position="389"/>
        <end position="412"/>
    </location>
</feature>
<name>A0ABX6YJ62_9MICO</name>
<proteinExistence type="predicted"/>
<dbReference type="EMBL" id="CP061169">
    <property type="protein sequence ID" value="QPZ38400.1"/>
    <property type="molecule type" value="Genomic_DNA"/>
</dbReference>
<keyword evidence="2" id="KW-0472">Membrane</keyword>
<feature type="region of interest" description="Disordered" evidence="1">
    <location>
        <begin position="208"/>
        <end position="232"/>
    </location>
</feature>
<feature type="transmembrane region" description="Helical" evidence="2">
    <location>
        <begin position="82"/>
        <end position="104"/>
    </location>
</feature>
<feature type="transmembrane region" description="Helical" evidence="2">
    <location>
        <begin position="47"/>
        <end position="70"/>
    </location>
</feature>
<feature type="compositionally biased region" description="Basic and acidic residues" evidence="1">
    <location>
        <begin position="9"/>
        <end position="26"/>
    </location>
</feature>
<evidence type="ECO:0000313" key="4">
    <source>
        <dbReference type="Proteomes" id="UP000662814"/>
    </source>
</evidence>
<accession>A0ABX6YJ62</accession>
<feature type="region of interest" description="Disordered" evidence="1">
    <location>
        <begin position="1"/>
        <end position="26"/>
    </location>
</feature>
<keyword evidence="2" id="KW-0812">Transmembrane</keyword>
<keyword evidence="4" id="KW-1185">Reference proteome</keyword>
<feature type="transmembrane region" description="Helical" evidence="2">
    <location>
        <begin position="364"/>
        <end position="383"/>
    </location>
</feature>
<sequence length="461" mass="48320">MTPPDDNTDADRQPGSRDEPDHEPTSRVELDLGLTGRVLDWANTLTWGLTAGAGMGTWLTVCLGMTPVFGSDPLESDRITRLAFTTFITAAGVFFLVASTVSALRTLYYAQRVGEATREPDSPPAVDYQAWAAVGTTTFGKAFVGWFALAIVILSVGALMTFAAIAFLAEGEPGSSTLIALGLAVGSVAVGIALIIAVKRMRSLRTRLCPDDPRDKRHPHPRNAQRVPNPASRSHRAVIRTQTIVLNSAIAALLGGIVSFVIWGVLTGQAVMIGGRVRALPEAVHSDLSLADIAAQSVVATILAVTAIVCVVLVFVVIVLGGLRRSIALRALVPHASSSDVHETRPRKAVSEDALTPYSGTRRATGIVGAVAAWIFVAAASPLSTVITIMTPAALVGAGVLAIVAMGVVDIATEPRSRHTRNLLLAAWPSAQAFTTRFVPSKTTSGQKSTGAQKSADKGTV</sequence>
<dbReference type="RefSeq" id="WP_166986598.1">
    <property type="nucleotide sequence ID" value="NZ_CP061169.1"/>
</dbReference>
<evidence type="ECO:0000256" key="2">
    <source>
        <dbReference type="SAM" id="Phobius"/>
    </source>
</evidence>
<dbReference type="Proteomes" id="UP000662814">
    <property type="component" value="Chromosome"/>
</dbReference>
<gene>
    <name evidence="3" type="ORF">HCR76_16715</name>
</gene>
<evidence type="ECO:0000256" key="1">
    <source>
        <dbReference type="SAM" id="MobiDB-lite"/>
    </source>
</evidence>
<feature type="transmembrane region" description="Helical" evidence="2">
    <location>
        <begin position="146"/>
        <end position="169"/>
    </location>
</feature>
<organism evidence="3 4">
    <name type="scientific">Paramicrobacterium chengjingii</name>
    <dbReference type="NCBI Taxonomy" id="2769067"/>
    <lineage>
        <taxon>Bacteria</taxon>
        <taxon>Bacillati</taxon>
        <taxon>Actinomycetota</taxon>
        <taxon>Actinomycetes</taxon>
        <taxon>Micrococcales</taxon>
        <taxon>Microbacteriaceae</taxon>
        <taxon>Paramicrobacterium</taxon>
    </lineage>
</organism>
<feature type="transmembrane region" description="Helical" evidence="2">
    <location>
        <begin position="175"/>
        <end position="198"/>
    </location>
</feature>
<keyword evidence="2" id="KW-1133">Transmembrane helix</keyword>
<reference evidence="3 4" key="1">
    <citation type="submission" date="2020-12" db="EMBL/GenBank/DDBJ databases">
        <title>Microbacterium sp. HY060.</title>
        <authorList>
            <person name="Zhou J."/>
        </authorList>
    </citation>
    <scope>NUCLEOTIDE SEQUENCE [LARGE SCALE GENOMIC DNA]</scope>
    <source>
        <strain evidence="3 4">HY60</strain>
    </source>
</reference>